<dbReference type="InterPro" id="IPR046198">
    <property type="entry name" value="DUF6230"/>
</dbReference>
<reference evidence="2" key="1">
    <citation type="journal article" date="2019" name="Int. J. Syst. Evol. Microbiol.">
        <title>The Global Catalogue of Microorganisms (GCM) 10K type strain sequencing project: providing services to taxonomists for standard genome sequencing and annotation.</title>
        <authorList>
            <consortium name="The Broad Institute Genomics Platform"/>
            <consortium name="The Broad Institute Genome Sequencing Center for Infectious Disease"/>
            <person name="Wu L."/>
            <person name="Ma J."/>
        </authorList>
    </citation>
    <scope>NUCLEOTIDE SEQUENCE [LARGE SCALE GENOMIC DNA]</scope>
    <source>
        <strain evidence="2">KCTC 32255</strain>
    </source>
</reference>
<dbReference type="Pfam" id="PF19741">
    <property type="entry name" value="DUF6230"/>
    <property type="match status" value="1"/>
</dbReference>
<proteinExistence type="predicted"/>
<sequence>MKSGRLRRALGAPVRKGGAALGGWNREMRRTARDDVRRGSRPLRSMALALPAVGALAGMGVALSQGLLAANFMVVDKPFTIKSDQVVGGGFAALMHERLKDDGADGASEGMVRAGFKSAKLDGLCGYVHQSIAGVDYTLKIRAGEVVDGTPEGTDPEINASDLILEATAVDGTNSSFADMFLGKSADDVQMGGTPLSGGTAGEFGLEAGTVTVDDLTASAYTVELIGSIGLPQLKLNVELGQSTC</sequence>
<dbReference type="EMBL" id="JBHSXX010000001">
    <property type="protein sequence ID" value="MFC6868414.1"/>
    <property type="molecule type" value="Genomic_DNA"/>
</dbReference>
<evidence type="ECO:0000313" key="2">
    <source>
        <dbReference type="Proteomes" id="UP001596337"/>
    </source>
</evidence>
<dbReference type="RefSeq" id="WP_345398625.1">
    <property type="nucleotide sequence ID" value="NZ_BAABLA010000028.1"/>
</dbReference>
<evidence type="ECO:0000313" key="1">
    <source>
        <dbReference type="EMBL" id="MFC6868414.1"/>
    </source>
</evidence>
<organism evidence="1 2">
    <name type="scientific">Haloechinothrix salitolerans</name>
    <dbReference type="NCBI Taxonomy" id="926830"/>
    <lineage>
        <taxon>Bacteria</taxon>
        <taxon>Bacillati</taxon>
        <taxon>Actinomycetota</taxon>
        <taxon>Actinomycetes</taxon>
        <taxon>Pseudonocardiales</taxon>
        <taxon>Pseudonocardiaceae</taxon>
        <taxon>Haloechinothrix</taxon>
    </lineage>
</organism>
<dbReference type="Proteomes" id="UP001596337">
    <property type="component" value="Unassembled WGS sequence"/>
</dbReference>
<accession>A0ABW2C0W3</accession>
<gene>
    <name evidence="1" type="ORF">ACFQGD_14820</name>
</gene>
<keyword evidence="2" id="KW-1185">Reference proteome</keyword>
<comment type="caution">
    <text evidence="1">The sequence shown here is derived from an EMBL/GenBank/DDBJ whole genome shotgun (WGS) entry which is preliminary data.</text>
</comment>
<protein>
    <submittedName>
        <fullName evidence="1">DUF6230 family protein</fullName>
    </submittedName>
</protein>
<name>A0ABW2C0W3_9PSEU</name>